<keyword evidence="1" id="KW-0812">Transmembrane</keyword>
<keyword evidence="1" id="KW-0472">Membrane</keyword>
<evidence type="ECO:0000256" key="1">
    <source>
        <dbReference type="SAM" id="Phobius"/>
    </source>
</evidence>
<sequence length="84" mass="8622">MTYFLPMSVTPGARSHRPIQMQFAAPILTAEAYGFDAAPVALCRTGVGEGEGGAKLALPSGAVAAVALGLGLMIWTGAIYWVLA</sequence>
<keyword evidence="3" id="KW-1185">Reference proteome</keyword>
<organism evidence="2 3">
    <name type="scientific">Rhodobacter viridis</name>
    <dbReference type="NCBI Taxonomy" id="1054202"/>
    <lineage>
        <taxon>Bacteria</taxon>
        <taxon>Pseudomonadati</taxon>
        <taxon>Pseudomonadota</taxon>
        <taxon>Alphaproteobacteria</taxon>
        <taxon>Rhodobacterales</taxon>
        <taxon>Rhodobacter group</taxon>
        <taxon>Rhodobacter</taxon>
    </lineage>
</organism>
<proteinExistence type="predicted"/>
<dbReference type="Proteomes" id="UP000247727">
    <property type="component" value="Unassembled WGS sequence"/>
</dbReference>
<dbReference type="AlphaFoldDB" id="A0A318TV64"/>
<accession>A0A318TV64</accession>
<comment type="caution">
    <text evidence="2">The sequence shown here is derived from an EMBL/GenBank/DDBJ whole genome shotgun (WGS) entry which is preliminary data.</text>
</comment>
<keyword evidence="1" id="KW-1133">Transmembrane helix</keyword>
<name>A0A318TV64_9RHOB</name>
<reference evidence="2 3" key="1">
    <citation type="submission" date="2018-06" db="EMBL/GenBank/DDBJ databases">
        <title>Genomic Encyclopedia of Type Strains, Phase III (KMG-III): the genomes of soil and plant-associated and newly described type strains.</title>
        <authorList>
            <person name="Whitman W."/>
        </authorList>
    </citation>
    <scope>NUCLEOTIDE SEQUENCE [LARGE SCALE GENOMIC DNA]</scope>
    <source>
        <strain evidence="2 3">JA737</strain>
    </source>
</reference>
<protein>
    <submittedName>
        <fullName evidence="2">Uncharacterized protein</fullName>
    </submittedName>
</protein>
<evidence type="ECO:0000313" key="2">
    <source>
        <dbReference type="EMBL" id="PYF08223.1"/>
    </source>
</evidence>
<dbReference type="EMBL" id="QJTK01000013">
    <property type="protein sequence ID" value="PYF08223.1"/>
    <property type="molecule type" value="Genomic_DNA"/>
</dbReference>
<feature type="transmembrane region" description="Helical" evidence="1">
    <location>
        <begin position="62"/>
        <end position="83"/>
    </location>
</feature>
<evidence type="ECO:0000313" key="3">
    <source>
        <dbReference type="Proteomes" id="UP000247727"/>
    </source>
</evidence>
<gene>
    <name evidence="2" type="ORF">C8J30_11382</name>
</gene>
<dbReference type="RefSeq" id="WP_146227923.1">
    <property type="nucleotide sequence ID" value="NZ_QJTK01000013.1"/>
</dbReference>